<evidence type="ECO:0000259" key="3">
    <source>
        <dbReference type="Pfam" id="PF17479"/>
    </source>
</evidence>
<dbReference type="Proteomes" id="UP000199695">
    <property type="component" value="Unassembled WGS sequence"/>
</dbReference>
<dbReference type="InterPro" id="IPR023158">
    <property type="entry name" value="YerB-like_sf"/>
</dbReference>
<dbReference type="InterPro" id="IPR021416">
    <property type="entry name" value="DUF3048_N"/>
</dbReference>
<accession>A0A1H8C853</accession>
<protein>
    <recommendedName>
        <fullName evidence="6">DUF3048 domain-containing protein</fullName>
    </recommendedName>
</protein>
<evidence type="ECO:0000313" key="5">
    <source>
        <dbReference type="Proteomes" id="UP000199695"/>
    </source>
</evidence>
<dbReference type="InterPro" id="IPR035328">
    <property type="entry name" value="DUF3048_C"/>
</dbReference>
<evidence type="ECO:0000313" key="4">
    <source>
        <dbReference type="EMBL" id="SEM91210.1"/>
    </source>
</evidence>
<sequence length="332" mass="36960">MRKIGGWLVWGLLILSLAACSFLTDKSKTEPGQNQPGQEKAEKRAPLTGLATDAPDHPVLMVMVNNHRAARPQTGLGLADVVVEMLAEGEITRFAAFYHSRTEGTVGPVRSVRNYYLDLAEGSKSIVVHAGGETEALARIRREGLPSLDGIHADSRFFTRVPFRKPPHNLYTDLNQLYKAAEEKGYQPLPPRAAYLFSDRAAAEKGKNAGRIQLIYHPLYQAGYQYDDASKSYIRYTEGERQVDRESNQPLSMQNVLVVFAKHEIIDSVGHRSVDVKGAGKGYLFQRGKAIPVEWRYRDGWIVPFSGGKEVPLLPGRTWVNVLPQTGKVSFE</sequence>
<dbReference type="OrthoDB" id="9779102at2"/>
<proteinExistence type="predicted"/>
<evidence type="ECO:0008006" key="6">
    <source>
        <dbReference type="Google" id="ProtNLM"/>
    </source>
</evidence>
<dbReference type="Pfam" id="PF17479">
    <property type="entry name" value="DUF3048_C"/>
    <property type="match status" value="1"/>
</dbReference>
<feature type="domain" description="DUF3048" evidence="2">
    <location>
        <begin position="47"/>
        <end position="187"/>
    </location>
</feature>
<name>A0A1H8C853_9BACL</name>
<evidence type="ECO:0000259" key="2">
    <source>
        <dbReference type="Pfam" id="PF11258"/>
    </source>
</evidence>
<dbReference type="SUPFAM" id="SSF159774">
    <property type="entry name" value="YerB-like"/>
    <property type="match status" value="1"/>
</dbReference>
<dbReference type="EMBL" id="FOCQ01000003">
    <property type="protein sequence ID" value="SEM91210.1"/>
    <property type="molecule type" value="Genomic_DNA"/>
</dbReference>
<keyword evidence="5" id="KW-1185">Reference proteome</keyword>
<evidence type="ECO:0000256" key="1">
    <source>
        <dbReference type="SAM" id="MobiDB-lite"/>
    </source>
</evidence>
<reference evidence="4 5" key="1">
    <citation type="submission" date="2016-10" db="EMBL/GenBank/DDBJ databases">
        <authorList>
            <person name="de Groot N.N."/>
        </authorList>
    </citation>
    <scope>NUCLEOTIDE SEQUENCE [LARGE SCALE GENOMIC DNA]</scope>
    <source>
        <strain evidence="4 5">DSM 46701</strain>
    </source>
</reference>
<dbReference type="PROSITE" id="PS51257">
    <property type="entry name" value="PROKAR_LIPOPROTEIN"/>
    <property type="match status" value="1"/>
</dbReference>
<dbReference type="Pfam" id="PF11258">
    <property type="entry name" value="DUF3048"/>
    <property type="match status" value="1"/>
</dbReference>
<feature type="domain" description="DUF3048" evidence="3">
    <location>
        <begin position="221"/>
        <end position="320"/>
    </location>
</feature>
<dbReference type="RefSeq" id="WP_089965677.1">
    <property type="nucleotide sequence ID" value="NZ_FOCQ01000003.1"/>
</dbReference>
<gene>
    <name evidence="4" type="ORF">SAMN05444955_103131</name>
</gene>
<dbReference type="AlphaFoldDB" id="A0A1H8C853"/>
<dbReference type="Gene3D" id="3.50.90.10">
    <property type="entry name" value="YerB-like"/>
    <property type="match status" value="1"/>
</dbReference>
<feature type="region of interest" description="Disordered" evidence="1">
    <location>
        <begin position="28"/>
        <end position="50"/>
    </location>
</feature>
<dbReference type="STRING" id="1173111.SAMN05444955_103131"/>
<organism evidence="4 5">
    <name type="scientific">Lihuaxuella thermophila</name>
    <dbReference type="NCBI Taxonomy" id="1173111"/>
    <lineage>
        <taxon>Bacteria</taxon>
        <taxon>Bacillati</taxon>
        <taxon>Bacillota</taxon>
        <taxon>Bacilli</taxon>
        <taxon>Bacillales</taxon>
        <taxon>Thermoactinomycetaceae</taxon>
        <taxon>Lihuaxuella</taxon>
    </lineage>
</organism>